<proteinExistence type="predicted"/>
<dbReference type="EMBL" id="ASPP01019586">
    <property type="protein sequence ID" value="ETO14979.1"/>
    <property type="molecule type" value="Genomic_DNA"/>
</dbReference>
<sequence length="141" mass="16869">MKIRVKMSTQRPTYKYKRARRAMQTKNRVQTKKNECSNVQSRGKREIFCNRCLFNIIMHTYFLLKWEYTTFFLYKLCVCNVAPSNITTNEIVLDYSNLREINGGRLLDIFDTKKDSMINFDLFIIGFARVIKEIFIFSFSQ</sequence>
<dbReference type="AlphaFoldDB" id="X6MMB5"/>
<comment type="caution">
    <text evidence="1">The sequence shown here is derived from an EMBL/GenBank/DDBJ whole genome shotgun (WGS) entry which is preliminary data.</text>
</comment>
<organism evidence="1 2">
    <name type="scientific">Reticulomyxa filosa</name>
    <dbReference type="NCBI Taxonomy" id="46433"/>
    <lineage>
        <taxon>Eukaryota</taxon>
        <taxon>Sar</taxon>
        <taxon>Rhizaria</taxon>
        <taxon>Retaria</taxon>
        <taxon>Foraminifera</taxon>
        <taxon>Monothalamids</taxon>
        <taxon>Reticulomyxidae</taxon>
        <taxon>Reticulomyxa</taxon>
    </lineage>
</organism>
<protein>
    <submittedName>
        <fullName evidence="1">Uncharacterized protein</fullName>
    </submittedName>
</protein>
<accession>X6MMB5</accession>
<dbReference type="OrthoDB" id="191686at2759"/>
<keyword evidence="2" id="KW-1185">Reference proteome</keyword>
<reference evidence="1 2" key="1">
    <citation type="journal article" date="2013" name="Curr. Biol.">
        <title>The Genome of the Foraminiferan Reticulomyxa filosa.</title>
        <authorList>
            <person name="Glockner G."/>
            <person name="Hulsmann N."/>
            <person name="Schleicher M."/>
            <person name="Noegel A.A."/>
            <person name="Eichinger L."/>
            <person name="Gallinger C."/>
            <person name="Pawlowski J."/>
            <person name="Sierra R."/>
            <person name="Euteneuer U."/>
            <person name="Pillet L."/>
            <person name="Moustafa A."/>
            <person name="Platzer M."/>
            <person name="Groth M."/>
            <person name="Szafranski K."/>
            <person name="Schliwa M."/>
        </authorList>
    </citation>
    <scope>NUCLEOTIDE SEQUENCE [LARGE SCALE GENOMIC DNA]</scope>
</reference>
<dbReference type="Proteomes" id="UP000023152">
    <property type="component" value="Unassembled WGS sequence"/>
</dbReference>
<gene>
    <name evidence="1" type="ORF">RFI_22389</name>
</gene>
<name>X6MMB5_RETFI</name>
<evidence type="ECO:0000313" key="1">
    <source>
        <dbReference type="EMBL" id="ETO14979.1"/>
    </source>
</evidence>
<evidence type="ECO:0000313" key="2">
    <source>
        <dbReference type="Proteomes" id="UP000023152"/>
    </source>
</evidence>